<sequence>WFLPQFSLLMSAFASQSLAKRIYRKRQLCSPLSLAPVLSELTGKGVGKSSRAVKPFCYALNCWPPKLVAVGVTIAQARRAVVPPVFRSHDHLDYAFPLNINLFNMFLQWLAIF</sequence>
<dbReference type="AlphaFoldDB" id="A0AAD8EF18"/>
<accession>A0AAD8EF18</accession>
<proteinExistence type="predicted"/>
<dbReference type="EMBL" id="JASPKZ010006448">
    <property type="protein sequence ID" value="KAJ9587352.1"/>
    <property type="molecule type" value="Genomic_DNA"/>
</dbReference>
<gene>
    <name evidence="2" type="ORF">L9F63_019134</name>
</gene>
<evidence type="ECO:0000313" key="2">
    <source>
        <dbReference type="EMBL" id="KAJ9587352.1"/>
    </source>
</evidence>
<keyword evidence="1" id="KW-0732">Signal</keyword>
<comment type="caution">
    <text evidence="2">The sequence shown here is derived from an EMBL/GenBank/DDBJ whole genome shotgun (WGS) entry which is preliminary data.</text>
</comment>
<organism evidence="2 3">
    <name type="scientific">Diploptera punctata</name>
    <name type="common">Pacific beetle cockroach</name>
    <dbReference type="NCBI Taxonomy" id="6984"/>
    <lineage>
        <taxon>Eukaryota</taxon>
        <taxon>Metazoa</taxon>
        <taxon>Ecdysozoa</taxon>
        <taxon>Arthropoda</taxon>
        <taxon>Hexapoda</taxon>
        <taxon>Insecta</taxon>
        <taxon>Pterygota</taxon>
        <taxon>Neoptera</taxon>
        <taxon>Polyneoptera</taxon>
        <taxon>Dictyoptera</taxon>
        <taxon>Blattodea</taxon>
        <taxon>Blaberoidea</taxon>
        <taxon>Blaberidae</taxon>
        <taxon>Diplopterinae</taxon>
        <taxon>Diploptera</taxon>
    </lineage>
</organism>
<name>A0AAD8EF18_DIPPU</name>
<feature type="signal peptide" evidence="1">
    <location>
        <begin position="1"/>
        <end position="19"/>
    </location>
</feature>
<protein>
    <submittedName>
        <fullName evidence="2">Uncharacterized protein</fullName>
    </submittedName>
</protein>
<evidence type="ECO:0000313" key="3">
    <source>
        <dbReference type="Proteomes" id="UP001233999"/>
    </source>
</evidence>
<feature type="chain" id="PRO_5042223754" evidence="1">
    <location>
        <begin position="20"/>
        <end position="113"/>
    </location>
</feature>
<evidence type="ECO:0000256" key="1">
    <source>
        <dbReference type="SAM" id="SignalP"/>
    </source>
</evidence>
<keyword evidence="3" id="KW-1185">Reference proteome</keyword>
<dbReference type="Proteomes" id="UP001233999">
    <property type="component" value="Unassembled WGS sequence"/>
</dbReference>
<reference evidence="2" key="2">
    <citation type="submission" date="2023-05" db="EMBL/GenBank/DDBJ databases">
        <authorList>
            <person name="Fouks B."/>
        </authorList>
    </citation>
    <scope>NUCLEOTIDE SEQUENCE</scope>
    <source>
        <strain evidence="2">Stay&amp;Tobe</strain>
        <tissue evidence="2">Testes</tissue>
    </source>
</reference>
<feature type="non-terminal residue" evidence="2">
    <location>
        <position position="1"/>
    </location>
</feature>
<feature type="non-terminal residue" evidence="2">
    <location>
        <position position="113"/>
    </location>
</feature>
<reference evidence="2" key="1">
    <citation type="journal article" date="2023" name="IScience">
        <title>Live-bearing cockroach genome reveals convergent evolutionary mechanisms linked to viviparity in insects and beyond.</title>
        <authorList>
            <person name="Fouks B."/>
            <person name="Harrison M.C."/>
            <person name="Mikhailova A.A."/>
            <person name="Marchal E."/>
            <person name="English S."/>
            <person name="Carruthers M."/>
            <person name="Jennings E.C."/>
            <person name="Chiamaka E.L."/>
            <person name="Frigard R.A."/>
            <person name="Pippel M."/>
            <person name="Attardo G.M."/>
            <person name="Benoit J.B."/>
            <person name="Bornberg-Bauer E."/>
            <person name="Tobe S.S."/>
        </authorList>
    </citation>
    <scope>NUCLEOTIDE SEQUENCE</scope>
    <source>
        <strain evidence="2">Stay&amp;Tobe</strain>
    </source>
</reference>